<sequence>MKTLSENINIEIFSIFKELMIKYTRGQSSSIKEDSAVNILSSIYYSINTFIKNYKNRQNFSSLMSEKGVSTIYKEGLKILESCVEDCRICYEYIKENKLNIPLEVYNDTVDVGLCDFFNNYDIIFDAQDIPCSMDYPLIFDDMNMKGIFYIKQYLEKLKIETEFCNLFTQSSIRKILRNYGKKYRINIIKSPINVFEVLLQQSVFIALSKSNEKTLEISVCHVENITRILFQKSDDELICIINKAFKDVIEKFNIKNKKLVDYIGKCRESFTIRFLAAYESGNILNMIIMGNKKFEKHKIVFNEGKKMNDYRFAYIVDAVMKCPHIKDKLNIICSNLHSLEDYIDLLDSQCLFGDEYIEVFKVLDDMSLAVLGKTVFYDDLRCNSFELSSERLLKCKNNMESEWQNYYVEFLLGLQKNRIENIEKIIVKIDIDEDLM</sequence>
<dbReference type="Pfam" id="PF19677">
    <property type="entry name" value="DUF6179"/>
    <property type="match status" value="1"/>
</dbReference>
<accession>A0ABW8SLE8</accession>
<dbReference type="InterPro" id="IPR045751">
    <property type="entry name" value="DUF6179"/>
</dbReference>
<evidence type="ECO:0000313" key="1">
    <source>
        <dbReference type="EMBL" id="MFL0196840.1"/>
    </source>
</evidence>
<reference evidence="1 2" key="1">
    <citation type="submission" date="2024-11" db="EMBL/GenBank/DDBJ databases">
        <authorList>
            <person name="Heng Y.C."/>
            <person name="Lim A.C.H."/>
            <person name="Lee J.K.Y."/>
            <person name="Kittelmann S."/>
        </authorList>
    </citation>
    <scope>NUCLEOTIDE SEQUENCE [LARGE SCALE GENOMIC DNA]</scope>
    <source>
        <strain evidence="1 2">WILCCON 0269</strain>
    </source>
</reference>
<keyword evidence="2" id="KW-1185">Reference proteome</keyword>
<dbReference type="EMBL" id="JBJHZX010000022">
    <property type="protein sequence ID" value="MFL0196840.1"/>
    <property type="molecule type" value="Genomic_DNA"/>
</dbReference>
<gene>
    <name evidence="1" type="ORF">ACJDU8_14920</name>
</gene>
<organism evidence="1 2">
    <name type="scientific">Candidatus Clostridium eludens</name>
    <dbReference type="NCBI Taxonomy" id="3381663"/>
    <lineage>
        <taxon>Bacteria</taxon>
        <taxon>Bacillati</taxon>
        <taxon>Bacillota</taxon>
        <taxon>Clostridia</taxon>
        <taxon>Eubacteriales</taxon>
        <taxon>Clostridiaceae</taxon>
        <taxon>Clostridium</taxon>
    </lineage>
</organism>
<dbReference type="Proteomes" id="UP001623660">
    <property type="component" value="Unassembled WGS sequence"/>
</dbReference>
<comment type="caution">
    <text evidence="1">The sequence shown here is derived from an EMBL/GenBank/DDBJ whole genome shotgun (WGS) entry which is preliminary data.</text>
</comment>
<dbReference type="RefSeq" id="WP_406792946.1">
    <property type="nucleotide sequence ID" value="NZ_JBJHZX010000022.1"/>
</dbReference>
<evidence type="ECO:0000313" key="2">
    <source>
        <dbReference type="Proteomes" id="UP001623660"/>
    </source>
</evidence>
<proteinExistence type="predicted"/>
<name>A0ABW8SLE8_9CLOT</name>
<protein>
    <submittedName>
        <fullName evidence="1">DUF6179 domain-containing protein</fullName>
    </submittedName>
</protein>